<reference evidence="2 3" key="1">
    <citation type="submission" date="2019-02" db="EMBL/GenBank/DDBJ databases">
        <title>Genome sequencing of the rare red list fungi Phellinidium pouzarii.</title>
        <authorList>
            <person name="Buettner E."/>
            <person name="Kellner H."/>
        </authorList>
    </citation>
    <scope>NUCLEOTIDE SEQUENCE [LARGE SCALE GENOMIC DNA]</scope>
    <source>
        <strain evidence="2 3">DSM 108285</strain>
    </source>
</reference>
<feature type="region of interest" description="Disordered" evidence="1">
    <location>
        <begin position="22"/>
        <end position="58"/>
    </location>
</feature>
<gene>
    <name evidence="2" type="ORF">EW145_g8038</name>
</gene>
<feature type="non-terminal residue" evidence="2">
    <location>
        <position position="1"/>
    </location>
</feature>
<dbReference type="AlphaFoldDB" id="A0A4S4KAP4"/>
<keyword evidence="3" id="KW-1185">Reference proteome</keyword>
<evidence type="ECO:0000256" key="1">
    <source>
        <dbReference type="SAM" id="MobiDB-lite"/>
    </source>
</evidence>
<feature type="compositionally biased region" description="Basic and acidic residues" evidence="1">
    <location>
        <begin position="39"/>
        <end position="57"/>
    </location>
</feature>
<comment type="caution">
    <text evidence="2">The sequence shown here is derived from an EMBL/GenBank/DDBJ whole genome shotgun (WGS) entry which is preliminary data.</text>
</comment>
<feature type="compositionally biased region" description="Basic residues" evidence="1">
    <location>
        <begin position="25"/>
        <end position="38"/>
    </location>
</feature>
<protein>
    <submittedName>
        <fullName evidence="2">Uncharacterized protein</fullName>
    </submittedName>
</protein>
<dbReference type="Proteomes" id="UP000308199">
    <property type="component" value="Unassembled WGS sequence"/>
</dbReference>
<organism evidence="2 3">
    <name type="scientific">Phellinidium pouzarii</name>
    <dbReference type="NCBI Taxonomy" id="167371"/>
    <lineage>
        <taxon>Eukaryota</taxon>
        <taxon>Fungi</taxon>
        <taxon>Dikarya</taxon>
        <taxon>Basidiomycota</taxon>
        <taxon>Agaricomycotina</taxon>
        <taxon>Agaricomycetes</taxon>
        <taxon>Hymenochaetales</taxon>
        <taxon>Hymenochaetaceae</taxon>
        <taxon>Phellinidium</taxon>
    </lineage>
</organism>
<evidence type="ECO:0000313" key="2">
    <source>
        <dbReference type="EMBL" id="THG95015.1"/>
    </source>
</evidence>
<name>A0A4S4KAP4_9AGAM</name>
<sequence>LVAPAPAADDGDGDDAYAFAEAGAKRGRRREARARKREARGLTEGKETKRERGERLRSAQTVLVASLEEDAVRSGRGESLMYE</sequence>
<evidence type="ECO:0000313" key="3">
    <source>
        <dbReference type="Proteomes" id="UP000308199"/>
    </source>
</evidence>
<proteinExistence type="predicted"/>
<accession>A0A4S4KAP4</accession>
<dbReference type="EMBL" id="SGPK01001025">
    <property type="protein sequence ID" value="THG95015.1"/>
    <property type="molecule type" value="Genomic_DNA"/>
</dbReference>